<sequence length="87" mass="9703">MARQHRSPHHNPCYTTSCSRNAMASHRTTLTLAEAIGSAFDNGHNYHNFGSTPFLRRLPQFSSLAGRVRMTPRLMGEASNDESKSAR</sequence>
<proteinExistence type="predicted"/>
<keyword evidence="2" id="KW-1185">Reference proteome</keyword>
<evidence type="ECO:0000313" key="2">
    <source>
        <dbReference type="Proteomes" id="UP001396334"/>
    </source>
</evidence>
<accession>A0ABR2S2A5</accession>
<gene>
    <name evidence="1" type="ORF">V6N11_053691</name>
</gene>
<comment type="caution">
    <text evidence="1">The sequence shown here is derived from an EMBL/GenBank/DDBJ whole genome shotgun (WGS) entry which is preliminary data.</text>
</comment>
<dbReference type="Proteomes" id="UP001396334">
    <property type="component" value="Unassembled WGS sequence"/>
</dbReference>
<organism evidence="1 2">
    <name type="scientific">Hibiscus sabdariffa</name>
    <name type="common">roselle</name>
    <dbReference type="NCBI Taxonomy" id="183260"/>
    <lineage>
        <taxon>Eukaryota</taxon>
        <taxon>Viridiplantae</taxon>
        <taxon>Streptophyta</taxon>
        <taxon>Embryophyta</taxon>
        <taxon>Tracheophyta</taxon>
        <taxon>Spermatophyta</taxon>
        <taxon>Magnoliopsida</taxon>
        <taxon>eudicotyledons</taxon>
        <taxon>Gunneridae</taxon>
        <taxon>Pentapetalae</taxon>
        <taxon>rosids</taxon>
        <taxon>malvids</taxon>
        <taxon>Malvales</taxon>
        <taxon>Malvaceae</taxon>
        <taxon>Malvoideae</taxon>
        <taxon>Hibiscus</taxon>
    </lineage>
</organism>
<protein>
    <submittedName>
        <fullName evidence="1">Uncharacterized protein</fullName>
    </submittedName>
</protein>
<reference evidence="1 2" key="1">
    <citation type="journal article" date="2024" name="G3 (Bethesda)">
        <title>Genome assembly of Hibiscus sabdariffa L. provides insights into metabolisms of medicinal natural products.</title>
        <authorList>
            <person name="Kim T."/>
        </authorList>
    </citation>
    <scope>NUCLEOTIDE SEQUENCE [LARGE SCALE GENOMIC DNA]</scope>
    <source>
        <strain evidence="1">TK-2024</strain>
        <tissue evidence="1">Old leaves</tissue>
    </source>
</reference>
<name>A0ABR2S2A5_9ROSI</name>
<dbReference type="EMBL" id="JBBPBN010000017">
    <property type="protein sequence ID" value="KAK9019163.1"/>
    <property type="molecule type" value="Genomic_DNA"/>
</dbReference>
<evidence type="ECO:0000313" key="1">
    <source>
        <dbReference type="EMBL" id="KAK9019163.1"/>
    </source>
</evidence>